<dbReference type="Proteomes" id="UP000177369">
    <property type="component" value="Unassembled WGS sequence"/>
</dbReference>
<name>A0A1F5GBU6_9BACT</name>
<organism evidence="2 3">
    <name type="scientific">Candidatus Curtissbacteria bacterium RIFCSPHIGHO2_02_FULL_40_16b</name>
    <dbReference type="NCBI Taxonomy" id="1797714"/>
    <lineage>
        <taxon>Bacteria</taxon>
        <taxon>Candidatus Curtissiibacteriota</taxon>
    </lineage>
</organism>
<evidence type="ECO:0000256" key="1">
    <source>
        <dbReference type="SAM" id="Phobius"/>
    </source>
</evidence>
<gene>
    <name evidence="2" type="ORF">A3D04_03940</name>
</gene>
<sequence length="118" mass="13747">MKSGFSIFLLILFLSGLTIGTIFVVNYYFDNNQEKGIQSNNTQEETDYLVSGEFTINANDADVKDFQEQMNVLQAEVYIMESHPMKFQIYVLTYNECYRIKDIFDFAAYIETVQCNKL</sequence>
<dbReference type="EMBL" id="MFBD01000005">
    <property type="protein sequence ID" value="OGD89363.1"/>
    <property type="molecule type" value="Genomic_DNA"/>
</dbReference>
<feature type="transmembrane region" description="Helical" evidence="1">
    <location>
        <begin position="7"/>
        <end position="29"/>
    </location>
</feature>
<keyword evidence="1" id="KW-1133">Transmembrane helix</keyword>
<evidence type="ECO:0000313" key="3">
    <source>
        <dbReference type="Proteomes" id="UP000177369"/>
    </source>
</evidence>
<proteinExistence type="predicted"/>
<keyword evidence="1" id="KW-0472">Membrane</keyword>
<evidence type="ECO:0000313" key="2">
    <source>
        <dbReference type="EMBL" id="OGD89363.1"/>
    </source>
</evidence>
<comment type="caution">
    <text evidence="2">The sequence shown here is derived from an EMBL/GenBank/DDBJ whole genome shotgun (WGS) entry which is preliminary data.</text>
</comment>
<evidence type="ECO:0008006" key="4">
    <source>
        <dbReference type="Google" id="ProtNLM"/>
    </source>
</evidence>
<reference evidence="2 3" key="1">
    <citation type="journal article" date="2016" name="Nat. Commun.">
        <title>Thousands of microbial genomes shed light on interconnected biogeochemical processes in an aquifer system.</title>
        <authorList>
            <person name="Anantharaman K."/>
            <person name="Brown C.T."/>
            <person name="Hug L.A."/>
            <person name="Sharon I."/>
            <person name="Castelle C.J."/>
            <person name="Probst A.J."/>
            <person name="Thomas B.C."/>
            <person name="Singh A."/>
            <person name="Wilkins M.J."/>
            <person name="Karaoz U."/>
            <person name="Brodie E.L."/>
            <person name="Williams K.H."/>
            <person name="Hubbard S.S."/>
            <person name="Banfield J.F."/>
        </authorList>
    </citation>
    <scope>NUCLEOTIDE SEQUENCE [LARGE SCALE GENOMIC DNA]</scope>
</reference>
<dbReference type="AlphaFoldDB" id="A0A1F5GBU6"/>
<protein>
    <recommendedName>
        <fullName evidence="4">Transmembrane protein</fullName>
    </recommendedName>
</protein>
<keyword evidence="1" id="KW-0812">Transmembrane</keyword>
<accession>A0A1F5GBU6</accession>